<dbReference type="Gene3D" id="2.60.120.10">
    <property type="entry name" value="Jelly Rolls"/>
    <property type="match status" value="1"/>
</dbReference>
<evidence type="ECO:0000313" key="3">
    <source>
        <dbReference type="Proteomes" id="UP000037146"/>
    </source>
</evidence>
<dbReference type="InterPro" id="IPR014710">
    <property type="entry name" value="RmlC-like_jellyroll"/>
</dbReference>
<protein>
    <recommendedName>
        <fullName evidence="1">Cupin type-2 domain-containing protein</fullName>
    </recommendedName>
</protein>
<accession>A0A0K9GUF9</accession>
<dbReference type="RefSeq" id="WP_049681624.1">
    <property type="nucleotide sequence ID" value="NZ_LFZW01000001.1"/>
</dbReference>
<gene>
    <name evidence="2" type="ORF">AC625_12840</name>
</gene>
<name>A0A0K9GUF9_9BACI</name>
<keyword evidence="3" id="KW-1185">Reference proteome</keyword>
<feature type="domain" description="Cupin type-2" evidence="1">
    <location>
        <begin position="62"/>
        <end position="124"/>
    </location>
</feature>
<dbReference type="InterPro" id="IPR013096">
    <property type="entry name" value="Cupin_2"/>
</dbReference>
<dbReference type="STRING" id="1679170.AC625_12840"/>
<dbReference type="Proteomes" id="UP000037146">
    <property type="component" value="Unassembled WGS sequence"/>
</dbReference>
<proteinExistence type="predicted"/>
<sequence>MSQPTTEATNYDYLSKAPGIQIIKAGTYQKKELNGLLGIPALKSQIIDVPVTSKENAITMGYFDMQPGEEFEFVYEFLEVKFVIKGQFILRDIEGKKYIAKAGDVVIFTPNVPVIFDAESDGEAFYTAHRIPEPSFL</sequence>
<comment type="caution">
    <text evidence="2">The sequence shown here is derived from an EMBL/GenBank/DDBJ whole genome shotgun (WGS) entry which is preliminary data.</text>
</comment>
<dbReference type="OrthoDB" id="6226972at2"/>
<dbReference type="PANTHER" id="PTHR36169">
    <property type="entry name" value="ETHANOLAMINE UTILIZATION PROTEIN EUTQ"/>
    <property type="match status" value="1"/>
</dbReference>
<dbReference type="PATRIC" id="fig|1679170.3.peg.2931"/>
<reference evidence="3" key="1">
    <citation type="submission" date="2015-07" db="EMBL/GenBank/DDBJ databases">
        <title>Genome sequencing project for genomic taxonomy and phylogenomics of Bacillus-like bacteria.</title>
        <authorList>
            <person name="Liu B."/>
            <person name="Wang J."/>
            <person name="Zhu Y."/>
            <person name="Liu G."/>
            <person name="Chen Q."/>
            <person name="Chen Z."/>
            <person name="Lan J."/>
            <person name="Che J."/>
            <person name="Ge C."/>
            <person name="Shi H."/>
            <person name="Pan Z."/>
            <person name="Liu X."/>
        </authorList>
    </citation>
    <scope>NUCLEOTIDE SEQUENCE [LARGE SCALE GENOMIC DNA]</scope>
    <source>
        <strain evidence="3">FJAT-27997</strain>
    </source>
</reference>
<dbReference type="AlphaFoldDB" id="A0A0K9GUF9"/>
<organism evidence="2 3">
    <name type="scientific">Peribacillus loiseleuriae</name>
    <dbReference type="NCBI Taxonomy" id="1679170"/>
    <lineage>
        <taxon>Bacteria</taxon>
        <taxon>Bacillati</taxon>
        <taxon>Bacillota</taxon>
        <taxon>Bacilli</taxon>
        <taxon>Bacillales</taxon>
        <taxon>Bacillaceae</taxon>
        <taxon>Peribacillus</taxon>
    </lineage>
</organism>
<dbReference type="SUPFAM" id="SSF51182">
    <property type="entry name" value="RmlC-like cupins"/>
    <property type="match status" value="1"/>
</dbReference>
<dbReference type="InterPro" id="IPR011051">
    <property type="entry name" value="RmlC_Cupin_sf"/>
</dbReference>
<evidence type="ECO:0000259" key="1">
    <source>
        <dbReference type="Pfam" id="PF07883"/>
    </source>
</evidence>
<dbReference type="Pfam" id="PF07883">
    <property type="entry name" value="Cupin_2"/>
    <property type="match status" value="1"/>
</dbReference>
<dbReference type="InterPro" id="IPR010424">
    <property type="entry name" value="EutQ"/>
</dbReference>
<dbReference type="EMBL" id="LFZW01000001">
    <property type="protein sequence ID" value="KMY50276.1"/>
    <property type="molecule type" value="Genomic_DNA"/>
</dbReference>
<dbReference type="PANTHER" id="PTHR36169:SF1">
    <property type="entry name" value="ACETATE KINASE EUTQ"/>
    <property type="match status" value="1"/>
</dbReference>
<evidence type="ECO:0000313" key="2">
    <source>
        <dbReference type="EMBL" id="KMY50276.1"/>
    </source>
</evidence>